<reference evidence="3" key="1">
    <citation type="submission" date="2021-02" db="EMBL/GenBank/DDBJ databases">
        <authorList>
            <person name="Palmer J.M."/>
        </authorList>
    </citation>
    <scope>NUCLEOTIDE SEQUENCE</scope>
    <source>
        <strain evidence="3">SCRP734</strain>
    </source>
</reference>
<protein>
    <submittedName>
        <fullName evidence="3">Uncharacterized protein</fullName>
    </submittedName>
</protein>
<evidence type="ECO:0000256" key="2">
    <source>
        <dbReference type="SAM" id="MobiDB-lite"/>
    </source>
</evidence>
<evidence type="ECO:0000313" key="3">
    <source>
        <dbReference type="EMBL" id="KAG7378882.1"/>
    </source>
</evidence>
<sequence length="471" mass="50494">MPRKSRRNTQIGRLADAKCSSGPRHQQPIRHVSLAELVGGSTPIHRCYPSLAEQHDSTSSGSDGSNFEGPNLFTGEFIFAKKSSAAGDAYYFVGWVGFPRLTWQPAAELPLEIIGDFERGGGGLCTVWPVDRRAFIPTGLPTGTSGRGRTAVGEVEAACVASATKHAEELIPEAAATATAPPPAPAGETTLSTHFDGRLQLEGSQRIALEGRVRACLGELEEWLQQIEGELGGSHFEPTASATSSSMSQLQAHFVELESSRKQQREEVYVKMKKLPDLNELQAQLDRQNGAVKALRDNIASVEAAGLSTREETRAVTRTSQGLKLIVETLVRDTGSAEELLQQYVSTITHQVASVTRQYVSVRIRDNNRLLDATLRARVPAYVANESESFLLVRPETKKEGGGHTLGTEVIHDTAGSEGNGNFSFVLREDDEDGIRRLLASQRGSKPSTIGTTISSDASAAAAAAGAMSSS</sequence>
<name>A0A8T1VC90_9STRA</name>
<evidence type="ECO:0000256" key="1">
    <source>
        <dbReference type="SAM" id="Coils"/>
    </source>
</evidence>
<feature type="coiled-coil region" evidence="1">
    <location>
        <begin position="247"/>
        <end position="305"/>
    </location>
</feature>
<evidence type="ECO:0000313" key="4">
    <source>
        <dbReference type="Proteomes" id="UP000694044"/>
    </source>
</evidence>
<accession>A0A8T1VC90</accession>
<gene>
    <name evidence="3" type="ORF">PHYPSEUDO_009335</name>
</gene>
<dbReference type="OrthoDB" id="66721at2759"/>
<comment type="caution">
    <text evidence="3">The sequence shown here is derived from an EMBL/GenBank/DDBJ whole genome shotgun (WGS) entry which is preliminary data.</text>
</comment>
<keyword evidence="1" id="KW-0175">Coiled coil</keyword>
<proteinExistence type="predicted"/>
<dbReference type="Proteomes" id="UP000694044">
    <property type="component" value="Unassembled WGS sequence"/>
</dbReference>
<keyword evidence="4" id="KW-1185">Reference proteome</keyword>
<organism evidence="3 4">
    <name type="scientific">Phytophthora pseudosyringae</name>
    <dbReference type="NCBI Taxonomy" id="221518"/>
    <lineage>
        <taxon>Eukaryota</taxon>
        <taxon>Sar</taxon>
        <taxon>Stramenopiles</taxon>
        <taxon>Oomycota</taxon>
        <taxon>Peronosporomycetes</taxon>
        <taxon>Peronosporales</taxon>
        <taxon>Peronosporaceae</taxon>
        <taxon>Phytophthora</taxon>
    </lineage>
</organism>
<dbReference type="EMBL" id="JAGDFM010000389">
    <property type="protein sequence ID" value="KAG7378882.1"/>
    <property type="molecule type" value="Genomic_DNA"/>
</dbReference>
<feature type="region of interest" description="Disordered" evidence="2">
    <location>
        <begin position="1"/>
        <end position="25"/>
    </location>
</feature>
<dbReference type="AlphaFoldDB" id="A0A8T1VC90"/>